<dbReference type="InterPro" id="IPR003593">
    <property type="entry name" value="AAA+_ATPase"/>
</dbReference>
<evidence type="ECO:0000256" key="1">
    <source>
        <dbReference type="ARBA" id="ARBA00004572"/>
    </source>
</evidence>
<keyword evidence="3" id="KW-0496">Mitochondrion</keyword>
<evidence type="ECO:0000259" key="6">
    <source>
        <dbReference type="SMART" id="SM00382"/>
    </source>
</evidence>
<evidence type="ECO:0000313" key="8">
    <source>
        <dbReference type="Proteomes" id="UP000191004"/>
    </source>
</evidence>
<gene>
    <name evidence="7" type="ORF">A0O28_0062950</name>
</gene>
<dbReference type="InterPro" id="IPR041569">
    <property type="entry name" value="AAA_lid_3"/>
</dbReference>
<feature type="region of interest" description="Disordered" evidence="5">
    <location>
        <begin position="165"/>
        <end position="227"/>
    </location>
</feature>
<proteinExistence type="predicted"/>
<feature type="compositionally biased region" description="Basic residues" evidence="5">
    <location>
        <begin position="214"/>
        <end position="227"/>
    </location>
</feature>
<keyword evidence="3" id="KW-1000">Mitochondrion outer membrane</keyword>
<comment type="subcellular location">
    <subcellularLocation>
        <location evidence="1">Mitochondrion outer membrane</location>
        <topology evidence="1">Single-pass membrane protein</topology>
    </subcellularLocation>
</comment>
<evidence type="ECO:0000313" key="7">
    <source>
        <dbReference type="EMBL" id="OPB46174.1"/>
    </source>
</evidence>
<reference evidence="7 8" key="1">
    <citation type="submission" date="2016-04" db="EMBL/GenBank/DDBJ databases">
        <title>Multiple horizontal gene transfer events from other fungi enriched the ability of the initially mycotrophic fungus Trichoderma (Ascomycota) to feed on dead plant biomass.</title>
        <authorList>
            <person name="Atanasova L."/>
            <person name="Chenthamara K."/>
            <person name="Zhang J."/>
            <person name="Grujic M."/>
            <person name="Henrissat B."/>
            <person name="Kuo A."/>
            <person name="Aertz A."/>
            <person name="Salamov A."/>
            <person name="Lipzen A."/>
            <person name="Labutti K."/>
            <person name="Barry K."/>
            <person name="Miao Y."/>
            <person name="Rahimi M.J."/>
            <person name="Shen Q."/>
            <person name="Grigoriev I.V."/>
            <person name="Kubicek C.P."/>
            <person name="Druzhinina I.S."/>
        </authorList>
    </citation>
    <scope>NUCLEOTIDE SEQUENCE [LARGE SCALE GENOMIC DNA]</scope>
    <source>
        <strain evidence="7 8">NJAU 4742</strain>
    </source>
</reference>
<dbReference type="Gene3D" id="1.10.8.60">
    <property type="match status" value="1"/>
</dbReference>
<sequence>MTLDSEVHEGGLAWYIQQRDSDIYTHTEQNDLQCPIIITLDNDEQSNGQNGVCVSGDNGLPATSHGTGDQTALSTGWHLPNTNQLSPSMKRFLGTTGDQITNNAAGYHEARGHHYEPSIISDQSVPSSYEDIRRQRSGNGKGPALEIANEVDRYSEAEQSILEKGSVAPSWAAKHRSGEYNDDSDADNAKDRTHNADDDVYDSDLDSQRSQPNRIKREHHKKMRQWRSKATTRFEKMLLDCIVNIDEIAPGYKDVVVNPEVIKKLEDATRLSLQRPRAFSHGVLKGNRITGAILWGPPGTGKTLLVRALARQSEFNMLSVSTAELWQKCHGEDEKVIKAVFSMGRKLSPCIIFLDEADAMLGTRKAGEKRHIRAMFNQFLMEWDGLISSKQAPFLLLATNRPFDLDPAVLRRAPMQIHLDLPSPNERLEIIKRLLADETLGNGMTYPFLSSQTHLYSGSDLKNLCVTAATLCVREQREDTEKRVLTRKHFIEALKTIKPTNMTKVMKNELQKFEKSVGQDENHQEEE</sequence>
<dbReference type="SMART" id="SM00382">
    <property type="entry name" value="AAA"/>
    <property type="match status" value="1"/>
</dbReference>
<organism evidence="7 8">
    <name type="scientific">Trichoderma guizhouense</name>
    <dbReference type="NCBI Taxonomy" id="1491466"/>
    <lineage>
        <taxon>Eukaryota</taxon>
        <taxon>Fungi</taxon>
        <taxon>Dikarya</taxon>
        <taxon>Ascomycota</taxon>
        <taxon>Pezizomycotina</taxon>
        <taxon>Sordariomycetes</taxon>
        <taxon>Hypocreomycetidae</taxon>
        <taxon>Hypocreales</taxon>
        <taxon>Hypocreaceae</taxon>
        <taxon>Trichoderma</taxon>
    </lineage>
</organism>
<evidence type="ECO:0000256" key="2">
    <source>
        <dbReference type="ARBA" id="ARBA00022741"/>
    </source>
</evidence>
<dbReference type="InterPro" id="IPR003959">
    <property type="entry name" value="ATPase_AAA_core"/>
</dbReference>
<comment type="caution">
    <text evidence="7">The sequence shown here is derived from an EMBL/GenBank/DDBJ whole genome shotgun (WGS) entry which is preliminary data.</text>
</comment>
<dbReference type="Proteomes" id="UP000191004">
    <property type="component" value="Unassembled WGS sequence"/>
</dbReference>
<keyword evidence="2" id="KW-0547">Nucleotide-binding</keyword>
<feature type="domain" description="AAA+ ATPase" evidence="6">
    <location>
        <begin position="288"/>
        <end position="423"/>
    </location>
</feature>
<dbReference type="PANTHER" id="PTHR45644:SF56">
    <property type="entry name" value="AAA ATPASE, PUTATIVE (AFU_ORTHOLOGUE AFUA_2G12920)-RELATED"/>
    <property type="match status" value="1"/>
</dbReference>
<evidence type="ECO:0000256" key="5">
    <source>
        <dbReference type="SAM" id="MobiDB-lite"/>
    </source>
</evidence>
<dbReference type="Gene3D" id="3.40.50.300">
    <property type="entry name" value="P-loop containing nucleotide triphosphate hydrolases"/>
    <property type="match status" value="1"/>
</dbReference>
<evidence type="ECO:0000256" key="3">
    <source>
        <dbReference type="ARBA" id="ARBA00022787"/>
    </source>
</evidence>
<dbReference type="Pfam" id="PF17862">
    <property type="entry name" value="AAA_lid_3"/>
    <property type="match status" value="1"/>
</dbReference>
<dbReference type="InterPro" id="IPR051701">
    <property type="entry name" value="Mito_OM_Translocase_MSP1"/>
</dbReference>
<dbReference type="Pfam" id="PF00004">
    <property type="entry name" value="AAA"/>
    <property type="match status" value="1"/>
</dbReference>
<dbReference type="GO" id="GO:0016887">
    <property type="term" value="F:ATP hydrolysis activity"/>
    <property type="evidence" value="ECO:0007669"/>
    <property type="project" value="InterPro"/>
</dbReference>
<feature type="compositionally biased region" description="Basic and acidic residues" evidence="5">
    <location>
        <begin position="187"/>
        <end position="197"/>
    </location>
</feature>
<name>A0A1T3CYN8_9HYPO</name>
<keyword evidence="8" id="KW-1185">Reference proteome</keyword>
<keyword evidence="4" id="KW-0067">ATP-binding</keyword>
<accession>A0A1T3CYN8</accession>
<dbReference type="AlphaFoldDB" id="A0A1T3CYN8"/>
<dbReference type="EMBL" id="LVVK01000003">
    <property type="protein sequence ID" value="OPB46174.1"/>
    <property type="molecule type" value="Genomic_DNA"/>
</dbReference>
<keyword evidence="3" id="KW-0472">Membrane</keyword>
<dbReference type="PANTHER" id="PTHR45644">
    <property type="entry name" value="AAA ATPASE, PUTATIVE (AFU_ORTHOLOGUE AFUA_2G12920)-RELATED-RELATED"/>
    <property type="match status" value="1"/>
</dbReference>
<dbReference type="GO" id="GO:0005524">
    <property type="term" value="F:ATP binding"/>
    <property type="evidence" value="ECO:0007669"/>
    <property type="project" value="UniProtKB-KW"/>
</dbReference>
<evidence type="ECO:0000256" key="4">
    <source>
        <dbReference type="ARBA" id="ARBA00022840"/>
    </source>
</evidence>
<dbReference type="SUPFAM" id="SSF52540">
    <property type="entry name" value="P-loop containing nucleoside triphosphate hydrolases"/>
    <property type="match status" value="1"/>
</dbReference>
<dbReference type="GO" id="GO:0005741">
    <property type="term" value="C:mitochondrial outer membrane"/>
    <property type="evidence" value="ECO:0007669"/>
    <property type="project" value="UniProtKB-SubCell"/>
</dbReference>
<dbReference type="OrthoDB" id="39734at2759"/>
<protein>
    <recommendedName>
        <fullName evidence="6">AAA+ ATPase domain-containing protein</fullName>
    </recommendedName>
</protein>
<dbReference type="InterPro" id="IPR027417">
    <property type="entry name" value="P-loop_NTPase"/>
</dbReference>
<feature type="region of interest" description="Disordered" evidence="5">
    <location>
        <begin position="116"/>
        <end position="144"/>
    </location>
</feature>